<name>A0A0C3E837_9AGAM</name>
<dbReference type="Gene3D" id="3.30.160.60">
    <property type="entry name" value="Classic Zinc Finger"/>
    <property type="match status" value="3"/>
</dbReference>
<dbReference type="FunFam" id="3.30.160.60:FF:000202">
    <property type="entry name" value="Zinc finger protein 574"/>
    <property type="match status" value="1"/>
</dbReference>
<keyword evidence="4 7" id="KW-0863">Zinc-finger</keyword>
<dbReference type="PROSITE" id="PS50157">
    <property type="entry name" value="ZINC_FINGER_C2H2_2"/>
    <property type="match status" value="3"/>
</dbReference>
<sequence>MTLWSCTSCSKTFTRKGDLTRHQLLHTGIKPHVCPTCGKGFAQFSGLKTHLNVHTKAKPYVCGIGTCRKAFGDPSSCSRHRKETHSREGAYKCPLDECGTR</sequence>
<proteinExistence type="predicted"/>
<evidence type="ECO:0000256" key="2">
    <source>
        <dbReference type="ARBA" id="ARBA00022723"/>
    </source>
</evidence>
<evidence type="ECO:0000313" key="9">
    <source>
        <dbReference type="EMBL" id="KIM68930.1"/>
    </source>
</evidence>
<organism evidence="9 10">
    <name type="scientific">Scleroderma citrinum Foug A</name>
    <dbReference type="NCBI Taxonomy" id="1036808"/>
    <lineage>
        <taxon>Eukaryota</taxon>
        <taxon>Fungi</taxon>
        <taxon>Dikarya</taxon>
        <taxon>Basidiomycota</taxon>
        <taxon>Agaricomycotina</taxon>
        <taxon>Agaricomycetes</taxon>
        <taxon>Agaricomycetidae</taxon>
        <taxon>Boletales</taxon>
        <taxon>Sclerodermatineae</taxon>
        <taxon>Sclerodermataceae</taxon>
        <taxon>Scleroderma</taxon>
    </lineage>
</organism>
<reference evidence="10" key="2">
    <citation type="submission" date="2015-01" db="EMBL/GenBank/DDBJ databases">
        <title>Evolutionary Origins and Diversification of the Mycorrhizal Mutualists.</title>
        <authorList>
            <consortium name="DOE Joint Genome Institute"/>
            <consortium name="Mycorrhizal Genomics Consortium"/>
            <person name="Kohler A."/>
            <person name="Kuo A."/>
            <person name="Nagy L.G."/>
            <person name="Floudas D."/>
            <person name="Copeland A."/>
            <person name="Barry K.W."/>
            <person name="Cichocki N."/>
            <person name="Veneault-Fourrey C."/>
            <person name="LaButti K."/>
            <person name="Lindquist E.A."/>
            <person name="Lipzen A."/>
            <person name="Lundell T."/>
            <person name="Morin E."/>
            <person name="Murat C."/>
            <person name="Riley R."/>
            <person name="Ohm R."/>
            <person name="Sun H."/>
            <person name="Tunlid A."/>
            <person name="Henrissat B."/>
            <person name="Grigoriev I.V."/>
            <person name="Hibbett D.S."/>
            <person name="Martin F."/>
        </authorList>
    </citation>
    <scope>NUCLEOTIDE SEQUENCE [LARGE SCALE GENOMIC DNA]</scope>
    <source>
        <strain evidence="10">Foug A</strain>
    </source>
</reference>
<comment type="subcellular location">
    <subcellularLocation>
        <location evidence="1">Nucleus</location>
    </subcellularLocation>
</comment>
<protein>
    <recommendedName>
        <fullName evidence="8">C2H2-type domain-containing protein</fullName>
    </recommendedName>
</protein>
<dbReference type="OrthoDB" id="654211at2759"/>
<dbReference type="Pfam" id="PF00096">
    <property type="entry name" value="zf-C2H2"/>
    <property type="match status" value="2"/>
</dbReference>
<dbReference type="GO" id="GO:0032502">
    <property type="term" value="P:developmental process"/>
    <property type="evidence" value="ECO:0007669"/>
    <property type="project" value="UniProtKB-ARBA"/>
</dbReference>
<evidence type="ECO:0000313" key="10">
    <source>
        <dbReference type="Proteomes" id="UP000053989"/>
    </source>
</evidence>
<evidence type="ECO:0000256" key="1">
    <source>
        <dbReference type="ARBA" id="ARBA00004123"/>
    </source>
</evidence>
<dbReference type="Proteomes" id="UP000053989">
    <property type="component" value="Unassembled WGS sequence"/>
</dbReference>
<feature type="domain" description="C2H2-type" evidence="8">
    <location>
        <begin position="4"/>
        <end position="31"/>
    </location>
</feature>
<dbReference type="GO" id="GO:0005634">
    <property type="term" value="C:nucleus"/>
    <property type="evidence" value="ECO:0007669"/>
    <property type="project" value="UniProtKB-SubCell"/>
</dbReference>
<dbReference type="PANTHER" id="PTHR23235:SF120">
    <property type="entry name" value="KRUPPEL-LIKE FACTOR 15"/>
    <property type="match status" value="1"/>
</dbReference>
<dbReference type="InterPro" id="IPR013087">
    <property type="entry name" value="Znf_C2H2_type"/>
</dbReference>
<dbReference type="STRING" id="1036808.A0A0C3E837"/>
<evidence type="ECO:0000256" key="3">
    <source>
        <dbReference type="ARBA" id="ARBA00022737"/>
    </source>
</evidence>
<accession>A0A0C3E837</accession>
<dbReference type="FunFam" id="3.30.160.60:FF:001498">
    <property type="entry name" value="Zinc finger protein 404"/>
    <property type="match status" value="1"/>
</dbReference>
<feature type="domain" description="C2H2-type" evidence="8">
    <location>
        <begin position="32"/>
        <end position="59"/>
    </location>
</feature>
<dbReference type="InParanoid" id="A0A0C3E837"/>
<evidence type="ECO:0000256" key="5">
    <source>
        <dbReference type="ARBA" id="ARBA00022833"/>
    </source>
</evidence>
<evidence type="ECO:0000259" key="8">
    <source>
        <dbReference type="PROSITE" id="PS50157"/>
    </source>
</evidence>
<dbReference type="PANTHER" id="PTHR23235">
    <property type="entry name" value="KRUEPPEL-LIKE TRANSCRIPTION FACTOR"/>
    <property type="match status" value="1"/>
</dbReference>
<dbReference type="EMBL" id="KN822008">
    <property type="protein sequence ID" value="KIM68930.1"/>
    <property type="molecule type" value="Genomic_DNA"/>
</dbReference>
<keyword evidence="3" id="KW-0677">Repeat</keyword>
<keyword evidence="2" id="KW-0479">Metal-binding</keyword>
<dbReference type="PROSITE" id="PS00028">
    <property type="entry name" value="ZINC_FINGER_C2H2_1"/>
    <property type="match status" value="3"/>
</dbReference>
<keyword evidence="5" id="KW-0862">Zinc</keyword>
<dbReference type="GO" id="GO:0008270">
    <property type="term" value="F:zinc ion binding"/>
    <property type="evidence" value="ECO:0007669"/>
    <property type="project" value="UniProtKB-KW"/>
</dbReference>
<keyword evidence="10" id="KW-1185">Reference proteome</keyword>
<gene>
    <name evidence="9" type="ORF">SCLCIDRAFT_904066</name>
</gene>
<dbReference type="InterPro" id="IPR036236">
    <property type="entry name" value="Znf_C2H2_sf"/>
</dbReference>
<dbReference type="GO" id="GO:0000981">
    <property type="term" value="F:DNA-binding transcription factor activity, RNA polymerase II-specific"/>
    <property type="evidence" value="ECO:0007669"/>
    <property type="project" value="TreeGrafter"/>
</dbReference>
<reference evidence="9 10" key="1">
    <citation type="submission" date="2014-04" db="EMBL/GenBank/DDBJ databases">
        <authorList>
            <consortium name="DOE Joint Genome Institute"/>
            <person name="Kuo A."/>
            <person name="Kohler A."/>
            <person name="Nagy L.G."/>
            <person name="Floudas D."/>
            <person name="Copeland A."/>
            <person name="Barry K.W."/>
            <person name="Cichocki N."/>
            <person name="Veneault-Fourrey C."/>
            <person name="LaButti K."/>
            <person name="Lindquist E.A."/>
            <person name="Lipzen A."/>
            <person name="Lundell T."/>
            <person name="Morin E."/>
            <person name="Murat C."/>
            <person name="Sun H."/>
            <person name="Tunlid A."/>
            <person name="Henrissat B."/>
            <person name="Grigoriev I.V."/>
            <person name="Hibbett D.S."/>
            <person name="Martin F."/>
            <person name="Nordberg H.P."/>
            <person name="Cantor M.N."/>
            <person name="Hua S.X."/>
        </authorList>
    </citation>
    <scope>NUCLEOTIDE SEQUENCE [LARGE SCALE GENOMIC DNA]</scope>
    <source>
        <strain evidence="9 10">Foug A</strain>
    </source>
</reference>
<feature type="domain" description="C2H2-type" evidence="8">
    <location>
        <begin position="60"/>
        <end position="90"/>
    </location>
</feature>
<keyword evidence="6" id="KW-0539">Nucleus</keyword>
<dbReference type="GO" id="GO:0000978">
    <property type="term" value="F:RNA polymerase II cis-regulatory region sequence-specific DNA binding"/>
    <property type="evidence" value="ECO:0007669"/>
    <property type="project" value="TreeGrafter"/>
</dbReference>
<evidence type="ECO:0000256" key="4">
    <source>
        <dbReference type="ARBA" id="ARBA00022771"/>
    </source>
</evidence>
<evidence type="ECO:0000256" key="7">
    <source>
        <dbReference type="PROSITE-ProRule" id="PRU00042"/>
    </source>
</evidence>
<evidence type="ECO:0000256" key="6">
    <source>
        <dbReference type="ARBA" id="ARBA00023242"/>
    </source>
</evidence>
<dbReference type="AlphaFoldDB" id="A0A0C3E837"/>
<dbReference type="SUPFAM" id="SSF57667">
    <property type="entry name" value="beta-beta-alpha zinc fingers"/>
    <property type="match status" value="2"/>
</dbReference>
<dbReference type="HOGENOM" id="CLU_002678_42_9_1"/>
<dbReference type="SMART" id="SM00355">
    <property type="entry name" value="ZnF_C2H2"/>
    <property type="match status" value="3"/>
</dbReference>